<organism evidence="2 3">
    <name type="scientific">Parabacteroides gordonii MS-1 = DSM 23371</name>
    <dbReference type="NCBI Taxonomy" id="1203610"/>
    <lineage>
        <taxon>Bacteria</taxon>
        <taxon>Pseudomonadati</taxon>
        <taxon>Bacteroidota</taxon>
        <taxon>Bacteroidia</taxon>
        <taxon>Bacteroidales</taxon>
        <taxon>Tannerellaceae</taxon>
        <taxon>Parabacteroides</taxon>
    </lineage>
</organism>
<evidence type="ECO:0000313" key="3">
    <source>
        <dbReference type="Proteomes" id="UP000033035"/>
    </source>
</evidence>
<protein>
    <recommendedName>
        <fullName evidence="1">Glycoside hydrolase 123-like N-terminal domain-containing protein</fullName>
    </recommendedName>
</protein>
<comment type="caution">
    <text evidence="2">The sequence shown here is derived from an EMBL/GenBank/DDBJ whole genome shotgun (WGS) entry which is preliminary data.</text>
</comment>
<dbReference type="Proteomes" id="UP000033035">
    <property type="component" value="Unassembled WGS sequence"/>
</dbReference>
<dbReference type="HOGENOM" id="CLU_297501_0_0_10"/>
<dbReference type="AlphaFoldDB" id="A0A0F5JIN2"/>
<evidence type="ECO:0000259" key="1">
    <source>
        <dbReference type="Pfam" id="PF19543"/>
    </source>
</evidence>
<name>A0A0F5JIN2_9BACT</name>
<dbReference type="Pfam" id="PF19543">
    <property type="entry name" value="GH123_N"/>
    <property type="match status" value="1"/>
</dbReference>
<gene>
    <name evidence="2" type="ORF">HMPREF1536_01918</name>
</gene>
<evidence type="ECO:0000313" key="2">
    <source>
        <dbReference type="EMBL" id="KKB57603.1"/>
    </source>
</evidence>
<dbReference type="PATRIC" id="fig|1203610.3.peg.1968"/>
<accession>A0A0F5JIN2</accession>
<sequence length="996" mass="112756">MKKYIGYVGLFLCLLSCSPKTETLNGDSQYLPFAPDGIPFMVADSMWRADMQGNHRAVVQVSDINGNTAVKAVLPWRRPDLRPETKKIIVVDAQTGQEIRNVEVSDFSSESGTVIFEPVSGKGLYYIYYLPYKYRKGWGDARYGKPWNDYLSPVYEADNTWKSALSGDLPEAEVLRFESRSKFDAFTPMGIIATAAETDSLLRQYPETPILFPEDRAFPIRLPHQLPVRWVKNGPAGSFAGVALRNEYYVWQIGVWAAREELNNVRLSFSDLTNGSATIAKEEITCFNQEGINWDGKPITFNIHVSKGDIQALWCGVQIPENAKAGVYRGTVDFSAEGIASKTIPVKITVTGEILADKGEGDLWRHARLRWLNSRIGEDNEPVTPYQAMEVDGDKIQATDKTLQIASNGLPASIQINGEQVLAKPFRFVIVTNKGPVSFDATDAVLKKDANGLVSWKSSYSKDGIHFTNYASMEYDGYVHYDLQVFAEQDMVVKDVRLETDYTPYASEYFMGTGFGGGFRPVSYQWNWEGPWDSYWMGNAKAGLHVEYRGGGYHGPLLNDYKPAAPRAWSNHGKGTVQISGAKGRSARVVASTGVDTLSVQPRSYEFALLITPLKPLEPAKHFSERYYHAEHTGFDKAAEEGANIINIHHAKPLNPVINYPFIVRDSLIGFIKHEHEFGRKVKLYYTIRELTNYVQEIYALKSLKHEIFVSGPGYGLPWHCEHLIDDYRAAWYSEMPNETSDAALVLNGFSRWINYYLEGLRWMFENYDLDGIYMDDVSFDRPVMKRMRKIMNQYHPGALIDLHSNTWYSVGPANQYTGFFPYVDRLWFGESFKYNEMHPDEWFVTFSGIPFGVMSEMLQDGGNRFLGMVYGTTARHSYGKYSPAPVWALWKSFGIEEAKMLGYWDEACPIKTSDPEVKATAYVKPDKVLISIGNFSNQDKSIHLTFDWKALGMNEATVSLEAPFVKDFQQASTFKLDDRIPVKSKEGWLLVLSRK</sequence>
<dbReference type="EMBL" id="AQHW01000012">
    <property type="protein sequence ID" value="KKB57603.1"/>
    <property type="molecule type" value="Genomic_DNA"/>
</dbReference>
<dbReference type="STRING" id="1203610.HMPREF1536_01918"/>
<keyword evidence="3" id="KW-1185">Reference proteome</keyword>
<proteinExistence type="predicted"/>
<dbReference type="RefSeq" id="WP_028730128.1">
    <property type="nucleotide sequence ID" value="NZ_KE386765.1"/>
</dbReference>
<reference evidence="2 3" key="1">
    <citation type="submission" date="2013-04" db="EMBL/GenBank/DDBJ databases">
        <title>The Genome Sequence of Parabacteroides gordonii DSM 23371.</title>
        <authorList>
            <consortium name="The Broad Institute Genomics Platform"/>
            <person name="Earl A."/>
            <person name="Ward D."/>
            <person name="Feldgarden M."/>
            <person name="Gevers D."/>
            <person name="Martens E."/>
            <person name="Sakamoto M."/>
            <person name="Benno Y."/>
            <person name="Suzuki N."/>
            <person name="Matsunaga N."/>
            <person name="Koshihara K."/>
            <person name="Seki M."/>
            <person name="Komiya H."/>
            <person name="Walker B."/>
            <person name="Young S."/>
            <person name="Zeng Q."/>
            <person name="Gargeya S."/>
            <person name="Fitzgerald M."/>
            <person name="Haas B."/>
            <person name="Abouelleil A."/>
            <person name="Allen A.W."/>
            <person name="Alvarado L."/>
            <person name="Arachchi H.M."/>
            <person name="Berlin A.M."/>
            <person name="Chapman S.B."/>
            <person name="Gainer-Dewar J."/>
            <person name="Goldberg J."/>
            <person name="Griggs A."/>
            <person name="Gujja S."/>
            <person name="Hansen M."/>
            <person name="Howarth C."/>
            <person name="Imamovic A."/>
            <person name="Ireland A."/>
            <person name="Larimer J."/>
            <person name="McCowan C."/>
            <person name="Murphy C."/>
            <person name="Pearson M."/>
            <person name="Poon T.W."/>
            <person name="Priest M."/>
            <person name="Roberts A."/>
            <person name="Saif S."/>
            <person name="Shea T."/>
            <person name="Sisk P."/>
            <person name="Sykes S."/>
            <person name="Wortman J."/>
            <person name="Nusbaum C."/>
            <person name="Birren B."/>
        </authorList>
    </citation>
    <scope>NUCLEOTIDE SEQUENCE [LARGE SCALE GENOMIC DNA]</scope>
    <source>
        <strain evidence="2 3">MS-1</strain>
    </source>
</reference>
<dbReference type="InterPro" id="IPR045711">
    <property type="entry name" value="GH123-like_N"/>
</dbReference>
<feature type="domain" description="Glycoside hydrolase 123-like N-terminal" evidence="1">
    <location>
        <begin position="46"/>
        <end position="993"/>
    </location>
</feature>